<proteinExistence type="predicted"/>
<reference evidence="2" key="1">
    <citation type="submission" date="2017-02" db="EMBL/GenBank/DDBJ databases">
        <authorList>
            <person name="Varghese N."/>
            <person name="Submissions S."/>
        </authorList>
    </citation>
    <scope>NUCLEOTIDE SEQUENCE [LARGE SCALE GENOMIC DNA]</scope>
    <source>
        <strain evidence="2">DSM 19608</strain>
    </source>
</reference>
<dbReference type="EMBL" id="FUXB01000006">
    <property type="protein sequence ID" value="SJZ82527.1"/>
    <property type="molecule type" value="Genomic_DNA"/>
</dbReference>
<organism evidence="1 2">
    <name type="scientific">Vibrio cincinnatiensis DSM 19608</name>
    <dbReference type="NCBI Taxonomy" id="1123491"/>
    <lineage>
        <taxon>Bacteria</taxon>
        <taxon>Pseudomonadati</taxon>
        <taxon>Pseudomonadota</taxon>
        <taxon>Gammaproteobacteria</taxon>
        <taxon>Vibrionales</taxon>
        <taxon>Vibrionaceae</taxon>
        <taxon>Vibrio</taxon>
    </lineage>
</organism>
<evidence type="ECO:0000313" key="1">
    <source>
        <dbReference type="EMBL" id="SJZ82527.1"/>
    </source>
</evidence>
<evidence type="ECO:0000313" key="2">
    <source>
        <dbReference type="Proteomes" id="UP000190834"/>
    </source>
</evidence>
<gene>
    <name evidence="1" type="ORF">SAMN02745782_01459</name>
</gene>
<dbReference type="Proteomes" id="UP000190834">
    <property type="component" value="Unassembled WGS sequence"/>
</dbReference>
<keyword evidence="2" id="KW-1185">Reference proteome</keyword>
<dbReference type="AlphaFoldDB" id="A0A1T4NTS4"/>
<sequence length="91" mass="10773">MEVQTLGVETFFQPNPLFDDLRLMLMRYGLSLAVDGFQTSYSWARTDDSSSHNGLYMLLNSERKCIKNVYKCIKRRKKTAERIKFHQLFML</sequence>
<accession>A0A1T4NTS4</accession>
<name>A0A1T4NTS4_VIBCI</name>
<protein>
    <submittedName>
        <fullName evidence="1">Uncharacterized protein</fullName>
    </submittedName>
</protein>